<dbReference type="InterPro" id="IPR032675">
    <property type="entry name" value="LRR_dom_sf"/>
</dbReference>
<dbReference type="CDD" id="cd09917">
    <property type="entry name" value="F-box_SF"/>
    <property type="match status" value="1"/>
</dbReference>
<evidence type="ECO:0000256" key="1">
    <source>
        <dbReference type="SAM" id="MobiDB-lite"/>
    </source>
</evidence>
<dbReference type="EMBL" id="JAAAID010000058">
    <property type="protein sequence ID" value="KAG0023405.1"/>
    <property type="molecule type" value="Genomic_DNA"/>
</dbReference>
<proteinExistence type="predicted"/>
<dbReference type="PANTHER" id="PTHR38926">
    <property type="entry name" value="F-BOX DOMAIN CONTAINING PROTEIN, EXPRESSED"/>
    <property type="match status" value="1"/>
</dbReference>
<accession>A0A9P6N4L5</accession>
<keyword evidence="3" id="KW-1185">Reference proteome</keyword>
<name>A0A9P6N4L5_9FUNG</name>
<protein>
    <recommendedName>
        <fullName evidence="4">F-box domain-containing protein</fullName>
    </recommendedName>
</protein>
<evidence type="ECO:0000313" key="2">
    <source>
        <dbReference type="EMBL" id="KAG0023405.1"/>
    </source>
</evidence>
<dbReference type="Gene3D" id="3.80.10.10">
    <property type="entry name" value="Ribonuclease Inhibitor"/>
    <property type="match status" value="1"/>
</dbReference>
<feature type="region of interest" description="Disordered" evidence="1">
    <location>
        <begin position="461"/>
        <end position="494"/>
    </location>
</feature>
<dbReference type="Proteomes" id="UP000703661">
    <property type="component" value="Unassembled WGS sequence"/>
</dbReference>
<dbReference type="PANTHER" id="PTHR38926:SF5">
    <property type="entry name" value="F-BOX AND LEUCINE-RICH REPEAT PROTEIN 6"/>
    <property type="match status" value="1"/>
</dbReference>
<evidence type="ECO:0000313" key="3">
    <source>
        <dbReference type="Proteomes" id="UP000703661"/>
    </source>
</evidence>
<dbReference type="SUPFAM" id="SSF52047">
    <property type="entry name" value="RNI-like"/>
    <property type="match status" value="1"/>
</dbReference>
<dbReference type="InterPro" id="IPR036047">
    <property type="entry name" value="F-box-like_dom_sf"/>
</dbReference>
<dbReference type="AlphaFoldDB" id="A0A9P6N4L5"/>
<dbReference type="SUPFAM" id="SSF81383">
    <property type="entry name" value="F-box domain"/>
    <property type="match status" value="1"/>
</dbReference>
<gene>
    <name evidence="2" type="ORF">BGZ80_009529</name>
</gene>
<organism evidence="2 3">
    <name type="scientific">Entomortierella chlamydospora</name>
    <dbReference type="NCBI Taxonomy" id="101097"/>
    <lineage>
        <taxon>Eukaryota</taxon>
        <taxon>Fungi</taxon>
        <taxon>Fungi incertae sedis</taxon>
        <taxon>Mucoromycota</taxon>
        <taxon>Mortierellomycotina</taxon>
        <taxon>Mortierellomycetes</taxon>
        <taxon>Mortierellales</taxon>
        <taxon>Mortierellaceae</taxon>
        <taxon>Entomortierella</taxon>
    </lineage>
</organism>
<comment type="caution">
    <text evidence="2">The sequence shown here is derived from an EMBL/GenBank/DDBJ whole genome shotgun (WGS) entry which is preliminary data.</text>
</comment>
<reference evidence="2" key="1">
    <citation type="journal article" date="2020" name="Fungal Divers.">
        <title>Resolving the Mortierellaceae phylogeny through synthesis of multi-gene phylogenetics and phylogenomics.</title>
        <authorList>
            <person name="Vandepol N."/>
            <person name="Liber J."/>
            <person name="Desiro A."/>
            <person name="Na H."/>
            <person name="Kennedy M."/>
            <person name="Barry K."/>
            <person name="Grigoriev I.V."/>
            <person name="Miller A.N."/>
            <person name="O'Donnell K."/>
            <person name="Stajich J.E."/>
            <person name="Bonito G."/>
        </authorList>
    </citation>
    <scope>NUCLEOTIDE SEQUENCE</scope>
    <source>
        <strain evidence="2">NRRL 2769</strain>
    </source>
</reference>
<sequence>MTLVPSQSHLIFIFDLPHILQTIGQFLPGPDIQSCALVCHSWSLIFVPLCWTKFSLSNRDYDHLLSHPGSKSLFDKRVHTIRDLSIHGHSCIAPFESHIMSNPELFSNQLTRICYVGHGFVVDENGEPAIREYHHDNPTTTSTIDMFLEIMERNANNLADLELWMYHWNLGFVRKLTSLFTRLTSLKTAILMGNQQNPMELQHLVLILQFYPGSLESLEINYASTFYCYDGFLSSHGEGRWEDTPYWSGDGVNAHAWYWNQVKPSNLQKLILPNPQLCIFPEKTCPVIQPFLHTRGGKLKSFRLPRMNPGPKTFAAALERCVELRELEIDRIEPAMAELYRAAIKACQRLESLVVSGSVEGDVRDVVNTVVSTHASSMKRIKWTGGGGFDGKLNLEVFLRACPNLERLETTFGSLYNFVDQGAEGGLRIRDEPLPTFPTVATTSMSTSKDDLDISLSSLTLEEPSSTSTATPTAESSTSSASSSSSLSPSPSSQTSVYPTLPLESYWPCHRTLTYLDVSFYPDRKITDEKRFREQIEHAYKKIGQLQQLVTLHLGCVCRCEGPHLVYCVHSRWDYEQGDPEIVTLPAPQSAETLLEQSTYYPMSVLLAGPQDGVILDMSLATGLGHLSGLKKLRLLNISKIMGHKVGYPELEWMKENWPDLEEFYGTRNAKLREWIQEHWPGLKV</sequence>
<evidence type="ECO:0008006" key="4">
    <source>
        <dbReference type="Google" id="ProtNLM"/>
    </source>
</evidence>